<organism evidence="8 9">
    <name type="scientific">Niabella pedocola</name>
    <dbReference type="NCBI Taxonomy" id="1752077"/>
    <lineage>
        <taxon>Bacteria</taxon>
        <taxon>Pseudomonadati</taxon>
        <taxon>Bacteroidota</taxon>
        <taxon>Chitinophagia</taxon>
        <taxon>Chitinophagales</taxon>
        <taxon>Chitinophagaceae</taxon>
        <taxon>Niabella</taxon>
    </lineage>
</organism>
<keyword evidence="4" id="KW-0106">Calcium</keyword>
<dbReference type="RefSeq" id="WP_231004302.1">
    <property type="nucleotide sequence ID" value="NZ_JAJNEC010000005.1"/>
</dbReference>
<dbReference type="PANTHER" id="PTHR10342:SF274">
    <property type="entry name" value="ARYLSULFATASE B"/>
    <property type="match status" value="1"/>
</dbReference>
<keyword evidence="9" id="KW-1185">Reference proteome</keyword>
<evidence type="ECO:0000256" key="6">
    <source>
        <dbReference type="SAM" id="SignalP"/>
    </source>
</evidence>
<evidence type="ECO:0000259" key="7">
    <source>
        <dbReference type="Pfam" id="PF00884"/>
    </source>
</evidence>
<evidence type="ECO:0000256" key="3">
    <source>
        <dbReference type="ARBA" id="ARBA00022801"/>
    </source>
</evidence>
<dbReference type="InterPro" id="IPR047115">
    <property type="entry name" value="ARSB"/>
</dbReference>
<dbReference type="Gene3D" id="3.30.1120.10">
    <property type="match status" value="1"/>
</dbReference>
<sequence>MHIKIPFSGKIRHSACLLLLCSFWLRQSCAQQAPPNIIIIVADDMGWGDVGFHGSEIRTPHIDQLAREGVVLNRYYVSPICSPTRTGIMTGRLPERYGLRENVIAPWLDFGVDTAAEFLPQMLAPAGYKNRAAIGKWHLGHSRRKYLPLSRGFTHFYGHYNGAIDYFTHMREGALDWHNDWKTSKDTGYTTDLITKEAVQCINNYNKQGPFFLYVAYNAPHGPLQAKETDLMPYGFDPSKPVFGKEQAGSEGVMGRGNTRRQTYAAMVTAMDAGIGRILEALQKAGIDENTLVLFQSDNGAAQKEGGRNQPLRGFKFQEWEGGVRVPAVIRWPAGFKGGWTSNQVMGYIDIAPTLREIAGIKAPPPQPYDGISVLKSLKEQKNDTRTFYLGNGTLIKGEWKLVLPRAAGAATVPQLFAMDKDPYEKENLGDRYPEQVKALLELSKKYQAITPAEKVPPYEQGRATFKAPADWDIRE</sequence>
<dbReference type="SUPFAM" id="SSF53649">
    <property type="entry name" value="Alkaline phosphatase-like"/>
    <property type="match status" value="1"/>
</dbReference>
<dbReference type="InterPro" id="IPR017850">
    <property type="entry name" value="Alkaline_phosphatase_core_sf"/>
</dbReference>
<evidence type="ECO:0000256" key="4">
    <source>
        <dbReference type="ARBA" id="ARBA00022837"/>
    </source>
</evidence>
<dbReference type="InterPro" id="IPR024607">
    <property type="entry name" value="Sulfatase_CS"/>
</dbReference>
<gene>
    <name evidence="8" type="ORF">LQ567_09685</name>
</gene>
<feature type="domain" description="Sulfatase N-terminal" evidence="7">
    <location>
        <begin position="35"/>
        <end position="361"/>
    </location>
</feature>
<dbReference type="InterPro" id="IPR000917">
    <property type="entry name" value="Sulfatase_N"/>
</dbReference>
<dbReference type="Gene3D" id="3.40.720.10">
    <property type="entry name" value="Alkaline Phosphatase, subunit A"/>
    <property type="match status" value="1"/>
</dbReference>
<dbReference type="PANTHER" id="PTHR10342">
    <property type="entry name" value="ARYLSULFATASE"/>
    <property type="match status" value="1"/>
</dbReference>
<evidence type="ECO:0000256" key="2">
    <source>
        <dbReference type="ARBA" id="ARBA00022723"/>
    </source>
</evidence>
<reference evidence="8 9" key="1">
    <citation type="submission" date="2021-11" db="EMBL/GenBank/DDBJ databases">
        <title>Genomic of Niabella pedocola.</title>
        <authorList>
            <person name="Wu T."/>
        </authorList>
    </citation>
    <scope>NUCLEOTIDE SEQUENCE [LARGE SCALE GENOMIC DNA]</scope>
    <source>
        <strain evidence="8 9">JCM 31011</strain>
    </source>
</reference>
<evidence type="ECO:0000256" key="5">
    <source>
        <dbReference type="ARBA" id="ARBA00023180"/>
    </source>
</evidence>
<proteinExistence type="inferred from homology"/>
<evidence type="ECO:0000313" key="8">
    <source>
        <dbReference type="EMBL" id="MCD2423032.1"/>
    </source>
</evidence>
<dbReference type="Proteomes" id="UP001199816">
    <property type="component" value="Unassembled WGS sequence"/>
</dbReference>
<feature type="signal peptide" evidence="6">
    <location>
        <begin position="1"/>
        <end position="30"/>
    </location>
</feature>
<protein>
    <submittedName>
        <fullName evidence="8">Arylsulfatase</fullName>
    </submittedName>
</protein>
<evidence type="ECO:0000313" key="9">
    <source>
        <dbReference type="Proteomes" id="UP001199816"/>
    </source>
</evidence>
<keyword evidence="6" id="KW-0732">Signal</keyword>
<keyword evidence="5" id="KW-0325">Glycoprotein</keyword>
<feature type="chain" id="PRO_5045329241" evidence="6">
    <location>
        <begin position="31"/>
        <end position="476"/>
    </location>
</feature>
<dbReference type="CDD" id="cd16029">
    <property type="entry name" value="4-S"/>
    <property type="match status" value="1"/>
</dbReference>
<comment type="caution">
    <text evidence="8">The sequence shown here is derived from an EMBL/GenBank/DDBJ whole genome shotgun (WGS) entry which is preliminary data.</text>
</comment>
<dbReference type="Pfam" id="PF00884">
    <property type="entry name" value="Sulfatase"/>
    <property type="match status" value="1"/>
</dbReference>
<dbReference type="EMBL" id="JAJNEC010000005">
    <property type="protein sequence ID" value="MCD2423032.1"/>
    <property type="molecule type" value="Genomic_DNA"/>
</dbReference>
<accession>A0ABS8PRU2</accession>
<name>A0ABS8PRU2_9BACT</name>
<keyword evidence="2" id="KW-0479">Metal-binding</keyword>
<dbReference type="PROSITE" id="PS00523">
    <property type="entry name" value="SULFATASE_1"/>
    <property type="match status" value="1"/>
</dbReference>
<comment type="similarity">
    <text evidence="1">Belongs to the sulfatase family.</text>
</comment>
<keyword evidence="3" id="KW-0378">Hydrolase</keyword>
<evidence type="ECO:0000256" key="1">
    <source>
        <dbReference type="ARBA" id="ARBA00008779"/>
    </source>
</evidence>